<keyword evidence="1" id="KW-1133">Transmembrane helix</keyword>
<protein>
    <submittedName>
        <fullName evidence="2">GTP-binding protein</fullName>
    </submittedName>
</protein>
<dbReference type="Proteomes" id="UP001198402">
    <property type="component" value="Unassembled WGS sequence"/>
</dbReference>
<keyword evidence="1" id="KW-0472">Membrane</keyword>
<organism evidence="2 3">
    <name type="scientific">Winogradskyella vincentii</name>
    <dbReference type="NCBI Taxonomy" id="2877122"/>
    <lineage>
        <taxon>Bacteria</taxon>
        <taxon>Pseudomonadati</taxon>
        <taxon>Bacteroidota</taxon>
        <taxon>Flavobacteriia</taxon>
        <taxon>Flavobacteriales</taxon>
        <taxon>Flavobacteriaceae</taxon>
        <taxon>Winogradskyella</taxon>
    </lineage>
</organism>
<evidence type="ECO:0000313" key="2">
    <source>
        <dbReference type="EMBL" id="MCA0151704.1"/>
    </source>
</evidence>
<feature type="transmembrane region" description="Helical" evidence="1">
    <location>
        <begin position="119"/>
        <end position="140"/>
    </location>
</feature>
<feature type="transmembrane region" description="Helical" evidence="1">
    <location>
        <begin position="88"/>
        <end position="113"/>
    </location>
</feature>
<evidence type="ECO:0000256" key="1">
    <source>
        <dbReference type="SAM" id="Phobius"/>
    </source>
</evidence>
<proteinExistence type="predicted"/>
<dbReference type="RefSeq" id="WP_224476677.1">
    <property type="nucleotide sequence ID" value="NZ_JAIUJS010000001.1"/>
</dbReference>
<evidence type="ECO:0000313" key="3">
    <source>
        <dbReference type="Proteomes" id="UP001198402"/>
    </source>
</evidence>
<comment type="caution">
    <text evidence="2">The sequence shown here is derived from an EMBL/GenBank/DDBJ whole genome shotgun (WGS) entry which is preliminary data.</text>
</comment>
<dbReference type="EMBL" id="JAIUJS010000001">
    <property type="protein sequence ID" value="MCA0151704.1"/>
    <property type="molecule type" value="Genomic_DNA"/>
</dbReference>
<gene>
    <name evidence="2" type="ORF">LBV24_00655</name>
</gene>
<sequence length="173" mass="20508">MELSNEIILRPRFKFKVNEVNNVLLSLFEEKSKSQSDFIVTRVDDHVFIKIPKEKQHFWSPQLHLEINEDYGEKDTSMIYGLFGPNPTVWTMFMFFHFVVAGFFIGFAIWAYVNWSLESSYAIQLFVTLLMVVIWFALYFGGRLGKRTGMDQMHELHHFMRDTLRSQDIHSIN</sequence>
<reference evidence="3" key="1">
    <citation type="submission" date="2023-07" db="EMBL/GenBank/DDBJ databases">
        <authorList>
            <person name="Yue Y."/>
        </authorList>
    </citation>
    <scope>NUCLEOTIDE SEQUENCE [LARGE SCALE GENOMIC DNA]</scope>
    <source>
        <strain evidence="3">2Y89</strain>
    </source>
</reference>
<accession>A0ABS7XVN8</accession>
<keyword evidence="1" id="KW-0812">Transmembrane</keyword>
<keyword evidence="3" id="KW-1185">Reference proteome</keyword>
<name>A0ABS7XVN8_9FLAO</name>